<proteinExistence type="predicted"/>
<dbReference type="SUPFAM" id="SSF55729">
    <property type="entry name" value="Acyl-CoA N-acyltransferases (Nat)"/>
    <property type="match status" value="1"/>
</dbReference>
<dbReference type="EMBL" id="OU594944">
    <property type="protein sequence ID" value="CAG9288836.1"/>
    <property type="molecule type" value="Genomic_DNA"/>
</dbReference>
<reference evidence="4" key="1">
    <citation type="submission" date="2022-02" db="EMBL/GenBank/DDBJ databases">
        <authorList>
            <person name="Giguere J D."/>
        </authorList>
    </citation>
    <scope>NUCLEOTIDE SEQUENCE</scope>
    <source>
        <strain evidence="4">CCAP 1055/1</strain>
    </source>
</reference>
<gene>
    <name evidence="4" type="ORF">PTTT1_LOCUS39763</name>
</gene>
<evidence type="ECO:0000256" key="1">
    <source>
        <dbReference type="ARBA" id="ARBA00022679"/>
    </source>
</evidence>
<dbReference type="InterPro" id="IPR016181">
    <property type="entry name" value="Acyl_CoA_acyltransferase"/>
</dbReference>
<dbReference type="AlphaFoldDB" id="A0A8J9TU77"/>
<dbReference type="CDD" id="cd04301">
    <property type="entry name" value="NAT_SF"/>
    <property type="match status" value="1"/>
</dbReference>
<dbReference type="PANTHER" id="PTHR10545:SF29">
    <property type="entry name" value="GH14572P-RELATED"/>
    <property type="match status" value="1"/>
</dbReference>
<evidence type="ECO:0000256" key="2">
    <source>
        <dbReference type="ARBA" id="ARBA00023315"/>
    </source>
</evidence>
<accession>A0A8J9TU77</accession>
<dbReference type="Proteomes" id="UP000836788">
    <property type="component" value="Chromosome 3"/>
</dbReference>
<dbReference type="PROSITE" id="PS51186">
    <property type="entry name" value="GNAT"/>
    <property type="match status" value="1"/>
</dbReference>
<dbReference type="Pfam" id="PF00583">
    <property type="entry name" value="Acetyltransf_1"/>
    <property type="match status" value="1"/>
</dbReference>
<keyword evidence="1" id="KW-0808">Transferase</keyword>
<dbReference type="PANTHER" id="PTHR10545">
    <property type="entry name" value="DIAMINE N-ACETYLTRANSFERASE"/>
    <property type="match status" value="1"/>
</dbReference>
<feature type="non-terminal residue" evidence="4">
    <location>
        <position position="1"/>
    </location>
</feature>
<dbReference type="Gene3D" id="3.40.630.30">
    <property type="match status" value="1"/>
</dbReference>
<protein>
    <recommendedName>
        <fullName evidence="3">N-acetyltransferase domain-containing protein</fullName>
    </recommendedName>
</protein>
<dbReference type="InterPro" id="IPR000182">
    <property type="entry name" value="GNAT_dom"/>
</dbReference>
<feature type="domain" description="N-acetyltransferase" evidence="3">
    <location>
        <begin position="1"/>
        <end position="96"/>
    </location>
</feature>
<name>A0A8J9TU77_PHATR</name>
<keyword evidence="2" id="KW-0012">Acyltransferase</keyword>
<feature type="non-terminal residue" evidence="4">
    <location>
        <position position="96"/>
    </location>
</feature>
<dbReference type="InterPro" id="IPR051016">
    <property type="entry name" value="Diverse_Substrate_AcTransf"/>
</dbReference>
<evidence type="ECO:0000313" key="4">
    <source>
        <dbReference type="EMBL" id="CAG9288836.1"/>
    </source>
</evidence>
<dbReference type="GO" id="GO:0008080">
    <property type="term" value="F:N-acetyltransferase activity"/>
    <property type="evidence" value="ECO:0007669"/>
    <property type="project" value="TreeGrafter"/>
</dbReference>
<organism evidence="4">
    <name type="scientific">Phaeodactylum tricornutum</name>
    <name type="common">Diatom</name>
    <dbReference type="NCBI Taxonomy" id="2850"/>
    <lineage>
        <taxon>Eukaryota</taxon>
        <taxon>Sar</taxon>
        <taxon>Stramenopiles</taxon>
        <taxon>Ochrophyta</taxon>
        <taxon>Bacillariophyta</taxon>
        <taxon>Bacillariophyceae</taxon>
        <taxon>Bacillariophycidae</taxon>
        <taxon>Naviculales</taxon>
        <taxon>Phaeodactylaceae</taxon>
        <taxon>Phaeodactylum</taxon>
    </lineage>
</organism>
<sequence>QTCGYAFCYLGETLCQGRFLYLEDLYIDPNFRGKGGGKLLMRTLASLALALGCEQSVWQALDWNIAALNFYKGLGAQVQAGLRTSKFSASLLHRLA</sequence>
<evidence type="ECO:0000259" key="3">
    <source>
        <dbReference type="PROSITE" id="PS51186"/>
    </source>
</evidence>